<dbReference type="PROSITE" id="PS51157">
    <property type="entry name" value="ZF_UBR"/>
    <property type="match status" value="1"/>
</dbReference>
<name>A0DAT5_PARTE</name>
<sequence length="308" mass="36081">MRQYLFKAIKEFQEKTSIKFVQKQDFKKHNQYVKYTKSSNGRSFVFKLGRQIQEKEHVVHIEENSDYGTYLHETMHVLGFDHTQCRIDRDLYLSFQQSQLDPEDMNQYQIREMGYMIGEYDFDSTMHYGQSEYMTLKAEYQHKNIGFRQQLSDGDIKGIEFIYGNSQCTYDVSSNNKYEQIYYECITCWGKNSIFGACRICALICHKDHQIIKKSGSFSCHCGKQDHRVQLCTRESAGQQRVQQPMYLCLDCFDIKKYQQNHDGATPGVCHACAIKCHKLHNLQFYGVATDFYCDCGLTASETDCRAK</sequence>
<dbReference type="OMA" id="ECITCWG"/>
<dbReference type="PANTHER" id="PTHR10127">
    <property type="entry name" value="DISCOIDIN, CUB, EGF, LAMININ , AND ZINC METALLOPROTEASE DOMAIN CONTAINING"/>
    <property type="match status" value="1"/>
</dbReference>
<dbReference type="GO" id="GO:0006508">
    <property type="term" value="P:proteolysis"/>
    <property type="evidence" value="ECO:0007669"/>
    <property type="project" value="UniProtKB-KW"/>
</dbReference>
<dbReference type="EC" id="3.4.24.-" evidence="6"/>
<dbReference type="OrthoDB" id="310934at2759"/>
<dbReference type="InterPro" id="IPR001506">
    <property type="entry name" value="Peptidase_M12A"/>
</dbReference>
<dbReference type="PRINTS" id="PR00480">
    <property type="entry name" value="ASTACIN"/>
</dbReference>
<keyword evidence="1 5" id="KW-0479">Metal-binding</keyword>
<feature type="domain" description="UBR-type" evidence="7">
    <location>
        <begin position="230"/>
        <end position="308"/>
    </location>
</feature>
<keyword evidence="2" id="KW-0863">Zinc-finger</keyword>
<dbReference type="CDD" id="cd19671">
    <property type="entry name" value="UBR-box_UBR4_5_6_7"/>
    <property type="match status" value="2"/>
</dbReference>
<evidence type="ECO:0000256" key="2">
    <source>
        <dbReference type="ARBA" id="ARBA00022771"/>
    </source>
</evidence>
<evidence type="ECO:0000259" key="7">
    <source>
        <dbReference type="PROSITE" id="PS51157"/>
    </source>
</evidence>
<feature type="zinc finger region" description="UBR-type" evidence="4">
    <location>
        <begin position="230"/>
        <end position="308"/>
    </location>
</feature>
<dbReference type="EMBL" id="CT868352">
    <property type="protein sequence ID" value="CAK80152.1"/>
    <property type="molecule type" value="Genomic_DNA"/>
</dbReference>
<dbReference type="HOGENOM" id="CLU_904499_0_0_1"/>
<evidence type="ECO:0000256" key="6">
    <source>
        <dbReference type="RuleBase" id="RU361183"/>
    </source>
</evidence>
<dbReference type="SMART" id="SM00396">
    <property type="entry name" value="ZnF_UBR1"/>
    <property type="match status" value="2"/>
</dbReference>
<accession>A0DAT5</accession>
<evidence type="ECO:0000313" key="10">
    <source>
        <dbReference type="Proteomes" id="UP000000600"/>
    </source>
</evidence>
<dbReference type="GeneID" id="5033334"/>
<dbReference type="SUPFAM" id="SSF55486">
    <property type="entry name" value="Metalloproteases ('zincins'), catalytic domain"/>
    <property type="match status" value="1"/>
</dbReference>
<dbReference type="KEGG" id="ptm:GSPATT00015059001"/>
<dbReference type="InterPro" id="IPR003126">
    <property type="entry name" value="Znf_UBR"/>
</dbReference>
<dbReference type="AlphaFoldDB" id="A0DAT5"/>
<dbReference type="GO" id="GO:0008270">
    <property type="term" value="F:zinc ion binding"/>
    <property type="evidence" value="ECO:0007669"/>
    <property type="project" value="UniProtKB-UniRule"/>
</dbReference>
<evidence type="ECO:0000313" key="9">
    <source>
        <dbReference type="EMBL" id="CAK80152.1"/>
    </source>
</evidence>
<dbReference type="Gene3D" id="3.40.390.10">
    <property type="entry name" value="Collagenase (Catalytic Domain)"/>
    <property type="match status" value="1"/>
</dbReference>
<evidence type="ECO:0000256" key="1">
    <source>
        <dbReference type="ARBA" id="ARBA00022723"/>
    </source>
</evidence>
<evidence type="ECO:0000256" key="4">
    <source>
        <dbReference type="PROSITE-ProRule" id="PRU00508"/>
    </source>
</evidence>
<dbReference type="Pfam" id="PF02207">
    <property type="entry name" value="zf-UBR"/>
    <property type="match status" value="1"/>
</dbReference>
<dbReference type="InParanoid" id="A0DAT5"/>
<feature type="active site" evidence="5">
    <location>
        <position position="73"/>
    </location>
</feature>
<dbReference type="RefSeq" id="XP_001447549.1">
    <property type="nucleotide sequence ID" value="XM_001447512.1"/>
</dbReference>
<keyword evidence="5 6" id="KW-0378">Hydrolase</keyword>
<comment type="cofactor">
    <cofactor evidence="5 6">
        <name>Zn(2+)</name>
        <dbReference type="ChEBI" id="CHEBI:29105"/>
    </cofactor>
    <text evidence="5 6">Binds 1 zinc ion per subunit.</text>
</comment>
<evidence type="ECO:0000256" key="5">
    <source>
        <dbReference type="PROSITE-ProRule" id="PRU01211"/>
    </source>
</evidence>
<evidence type="ECO:0000256" key="3">
    <source>
        <dbReference type="ARBA" id="ARBA00022833"/>
    </source>
</evidence>
<dbReference type="eggNOG" id="KOG3714">
    <property type="taxonomic scope" value="Eukaryota"/>
</dbReference>
<feature type="domain" description="Peptidase M12A" evidence="8">
    <location>
        <begin position="1"/>
        <end position="169"/>
    </location>
</feature>
<dbReference type="PANTHER" id="PTHR10127:SF850">
    <property type="entry name" value="METALLOENDOPEPTIDASE"/>
    <property type="match status" value="1"/>
</dbReference>
<feature type="binding site" evidence="5">
    <location>
        <position position="82"/>
    </location>
    <ligand>
        <name>Zn(2+)</name>
        <dbReference type="ChEBI" id="CHEBI:29105"/>
        <note>catalytic</note>
    </ligand>
</feature>
<organism evidence="9 10">
    <name type="scientific">Paramecium tetraurelia</name>
    <dbReference type="NCBI Taxonomy" id="5888"/>
    <lineage>
        <taxon>Eukaryota</taxon>
        <taxon>Sar</taxon>
        <taxon>Alveolata</taxon>
        <taxon>Ciliophora</taxon>
        <taxon>Intramacronucleata</taxon>
        <taxon>Oligohymenophorea</taxon>
        <taxon>Peniculida</taxon>
        <taxon>Parameciidae</taxon>
        <taxon>Paramecium</taxon>
    </lineage>
</organism>
<gene>
    <name evidence="9" type="ORF">GSPATT00015059001</name>
</gene>
<keyword evidence="5 6" id="KW-0645">Protease</keyword>
<feature type="binding site" evidence="5">
    <location>
        <position position="76"/>
    </location>
    <ligand>
        <name>Zn(2+)</name>
        <dbReference type="ChEBI" id="CHEBI:29105"/>
        <note>catalytic</note>
    </ligand>
</feature>
<keyword evidence="5 6" id="KW-0482">Metalloprotease</keyword>
<keyword evidence="10" id="KW-1185">Reference proteome</keyword>
<proteinExistence type="predicted"/>
<keyword evidence="3 5" id="KW-0862">Zinc</keyword>
<protein>
    <recommendedName>
        <fullName evidence="6">Metalloendopeptidase</fullName>
        <ecNumber evidence="6">3.4.24.-</ecNumber>
    </recommendedName>
</protein>
<evidence type="ECO:0000259" key="8">
    <source>
        <dbReference type="PROSITE" id="PS51864"/>
    </source>
</evidence>
<dbReference type="GO" id="GO:0005615">
    <property type="term" value="C:extracellular space"/>
    <property type="evidence" value="ECO:0000318"/>
    <property type="project" value="GO_Central"/>
</dbReference>
<dbReference type="InterPro" id="IPR024079">
    <property type="entry name" value="MetalloPept_cat_dom_sf"/>
</dbReference>
<dbReference type="Pfam" id="PF01400">
    <property type="entry name" value="Astacin"/>
    <property type="match status" value="1"/>
</dbReference>
<feature type="binding site" evidence="5">
    <location>
        <position position="72"/>
    </location>
    <ligand>
        <name>Zn(2+)</name>
        <dbReference type="ChEBI" id="CHEBI:29105"/>
        <note>catalytic</note>
    </ligand>
</feature>
<reference evidence="9 10" key="1">
    <citation type="journal article" date="2006" name="Nature">
        <title>Global trends of whole-genome duplications revealed by the ciliate Paramecium tetraurelia.</title>
        <authorList>
            <consortium name="Genoscope"/>
            <person name="Aury J.-M."/>
            <person name="Jaillon O."/>
            <person name="Duret L."/>
            <person name="Noel B."/>
            <person name="Jubin C."/>
            <person name="Porcel B.M."/>
            <person name="Segurens B."/>
            <person name="Daubin V."/>
            <person name="Anthouard V."/>
            <person name="Aiach N."/>
            <person name="Arnaiz O."/>
            <person name="Billaut A."/>
            <person name="Beisson J."/>
            <person name="Blanc I."/>
            <person name="Bouhouche K."/>
            <person name="Camara F."/>
            <person name="Duharcourt S."/>
            <person name="Guigo R."/>
            <person name="Gogendeau D."/>
            <person name="Katinka M."/>
            <person name="Keller A.-M."/>
            <person name="Kissmehl R."/>
            <person name="Klotz C."/>
            <person name="Koll F."/>
            <person name="Le Moue A."/>
            <person name="Lepere C."/>
            <person name="Malinsky S."/>
            <person name="Nowacki M."/>
            <person name="Nowak J.K."/>
            <person name="Plattner H."/>
            <person name="Poulain J."/>
            <person name="Ruiz F."/>
            <person name="Serrano V."/>
            <person name="Zagulski M."/>
            <person name="Dessen P."/>
            <person name="Betermier M."/>
            <person name="Weissenbach J."/>
            <person name="Scarpelli C."/>
            <person name="Schachter V."/>
            <person name="Sperling L."/>
            <person name="Meyer E."/>
            <person name="Cohen J."/>
            <person name="Wincker P."/>
        </authorList>
    </citation>
    <scope>NUCLEOTIDE SEQUENCE [LARGE SCALE GENOMIC DNA]</scope>
    <source>
        <strain evidence="9 10">Stock d4-2</strain>
    </source>
</reference>
<dbReference type="PROSITE" id="PS51864">
    <property type="entry name" value="ASTACIN"/>
    <property type="match status" value="1"/>
</dbReference>
<dbReference type="SMART" id="SM00235">
    <property type="entry name" value="ZnMc"/>
    <property type="match status" value="1"/>
</dbReference>
<dbReference type="InterPro" id="IPR006026">
    <property type="entry name" value="Peptidase_Metallo"/>
</dbReference>
<dbReference type="Proteomes" id="UP000000600">
    <property type="component" value="Unassembled WGS sequence"/>
</dbReference>
<comment type="caution">
    <text evidence="5">Lacks conserved residue(s) required for the propagation of feature annotation.</text>
</comment>
<dbReference type="GO" id="GO:0004222">
    <property type="term" value="F:metalloendopeptidase activity"/>
    <property type="evidence" value="ECO:0000318"/>
    <property type="project" value="GO_Central"/>
</dbReference>